<feature type="compositionally biased region" description="Basic and acidic residues" evidence="1">
    <location>
        <begin position="142"/>
        <end position="151"/>
    </location>
</feature>
<gene>
    <name evidence="2" type="ORF">TGEB3V08_LOCUS1629</name>
</gene>
<protein>
    <submittedName>
        <fullName evidence="2">Uncharacterized protein</fullName>
    </submittedName>
</protein>
<accession>A0A7R9PHR0</accession>
<evidence type="ECO:0000313" key="2">
    <source>
        <dbReference type="EMBL" id="CAD7587434.1"/>
    </source>
</evidence>
<organism evidence="2">
    <name type="scientific">Timema genevievae</name>
    <name type="common">Walking stick</name>
    <dbReference type="NCBI Taxonomy" id="629358"/>
    <lineage>
        <taxon>Eukaryota</taxon>
        <taxon>Metazoa</taxon>
        <taxon>Ecdysozoa</taxon>
        <taxon>Arthropoda</taxon>
        <taxon>Hexapoda</taxon>
        <taxon>Insecta</taxon>
        <taxon>Pterygota</taxon>
        <taxon>Neoptera</taxon>
        <taxon>Polyneoptera</taxon>
        <taxon>Phasmatodea</taxon>
        <taxon>Timematodea</taxon>
        <taxon>Timematoidea</taxon>
        <taxon>Timematidae</taxon>
        <taxon>Timema</taxon>
    </lineage>
</organism>
<name>A0A7R9PHR0_TIMGE</name>
<sequence length="279" mass="32317">MTTSTLVMVARATRDAYQSSASNWIPTSCDCRDVVFLHRIMTLHKMTQPTENKYLHAKTYVSPRSELDLSREQLIETKSNHSRYSNFSIQFAFSRIKYNEETTSSDQCKRKRTCKEEGCLKYGLKGGSALGRLPLTLHRKTSHDSLQGERKVGRKKERNPRTPDILYHRTPSYPLHPLPQPAHDISTPDPHLHALSHPSDHGQFPSTTIQWEHLTWEFAEILNKKQEREKKSDVIMIVAEGRTLKTGEEEKELCMKYFEMFNPGEEKNESKIEEQEEIA</sequence>
<proteinExistence type="predicted"/>
<reference evidence="2" key="1">
    <citation type="submission" date="2020-11" db="EMBL/GenBank/DDBJ databases">
        <authorList>
            <person name="Tran Van P."/>
        </authorList>
    </citation>
    <scope>NUCLEOTIDE SEQUENCE</scope>
</reference>
<feature type="region of interest" description="Disordered" evidence="1">
    <location>
        <begin position="141"/>
        <end position="170"/>
    </location>
</feature>
<dbReference type="AlphaFoldDB" id="A0A7R9PHR0"/>
<evidence type="ECO:0000256" key="1">
    <source>
        <dbReference type="SAM" id="MobiDB-lite"/>
    </source>
</evidence>
<dbReference type="EMBL" id="OE839496">
    <property type="protein sequence ID" value="CAD7587434.1"/>
    <property type="molecule type" value="Genomic_DNA"/>
</dbReference>